<dbReference type="Gene3D" id="3.40.50.620">
    <property type="entry name" value="HUPs"/>
    <property type="match status" value="1"/>
</dbReference>
<proteinExistence type="predicted"/>
<dbReference type="Proteomes" id="UP000824123">
    <property type="component" value="Unassembled WGS sequence"/>
</dbReference>
<reference evidence="2" key="1">
    <citation type="submission" date="2020-10" db="EMBL/GenBank/DDBJ databases">
        <authorList>
            <person name="Gilroy R."/>
        </authorList>
    </citation>
    <scope>NUCLEOTIDE SEQUENCE</scope>
    <source>
        <strain evidence="2">ChiSxjej2B14-8506</strain>
    </source>
</reference>
<dbReference type="PIRSF" id="PIRSF006661">
    <property type="entry name" value="PP-lp_UCP006661"/>
    <property type="match status" value="1"/>
</dbReference>
<evidence type="ECO:0000313" key="3">
    <source>
        <dbReference type="Proteomes" id="UP000824123"/>
    </source>
</evidence>
<dbReference type="SUPFAM" id="SSF52402">
    <property type="entry name" value="Adenine nucleotide alpha hydrolases-like"/>
    <property type="match status" value="1"/>
</dbReference>
<dbReference type="NCBIfam" id="TIGR00268">
    <property type="entry name" value="ATP-dependent sacrificial sulfur transferase LarE"/>
    <property type="match status" value="1"/>
</dbReference>
<evidence type="ECO:0000256" key="1">
    <source>
        <dbReference type="PIRSR" id="PIRSR006661-1"/>
    </source>
</evidence>
<dbReference type="EMBL" id="DVNK01000057">
    <property type="protein sequence ID" value="HIU47498.1"/>
    <property type="molecule type" value="Genomic_DNA"/>
</dbReference>
<organism evidence="2 3">
    <name type="scientific">Candidatus Fimadaptatus faecigallinarum</name>
    <dbReference type="NCBI Taxonomy" id="2840814"/>
    <lineage>
        <taxon>Bacteria</taxon>
        <taxon>Bacillati</taxon>
        <taxon>Bacillota</taxon>
        <taxon>Clostridia</taxon>
        <taxon>Eubacteriales</taxon>
        <taxon>Candidatus Fimadaptatus</taxon>
    </lineage>
</organism>
<dbReference type="AlphaFoldDB" id="A0A9D1S5T2"/>
<evidence type="ECO:0000313" key="2">
    <source>
        <dbReference type="EMBL" id="HIU47498.1"/>
    </source>
</evidence>
<comment type="caution">
    <text evidence="2">The sequence shown here is derived from an EMBL/GenBank/DDBJ whole genome shotgun (WGS) entry which is preliminary data.</text>
</comment>
<sequence length="263" mass="29125">MDIDEKYGALKNWLSENAPVALAFSGGVDSSFLLAACRDAGVDCLAVTVESVFQSESEREAAFELVRGDAWLRIPLDVLAVEGVRDNPPDRCYLCKRAIFSAIISRTEGRCVIDGTNYDDLGDFRPGVRALRELGVRSPLMELGWTKKDIRQMSRALNLPTAERPAMSCLATRLPMGERIDPGKLRAVDMAEIAIKRMGFEQVRVRAHGDIARIELDRTMLVRAAEHAREIVNAVKAAGFKRAALDLDGYNMGNMNERNVRGK</sequence>
<keyword evidence="2" id="KW-0808">Transferase</keyword>
<dbReference type="PANTHER" id="PTHR43169">
    <property type="entry name" value="EXSB FAMILY PROTEIN"/>
    <property type="match status" value="1"/>
</dbReference>
<dbReference type="InterPro" id="IPR014729">
    <property type="entry name" value="Rossmann-like_a/b/a_fold"/>
</dbReference>
<reference evidence="2" key="2">
    <citation type="journal article" date="2021" name="PeerJ">
        <title>Extensive microbial diversity within the chicken gut microbiome revealed by metagenomics and culture.</title>
        <authorList>
            <person name="Gilroy R."/>
            <person name="Ravi A."/>
            <person name="Getino M."/>
            <person name="Pursley I."/>
            <person name="Horton D.L."/>
            <person name="Alikhan N.F."/>
            <person name="Baker D."/>
            <person name="Gharbi K."/>
            <person name="Hall N."/>
            <person name="Watson M."/>
            <person name="Adriaenssens E.M."/>
            <person name="Foster-Nyarko E."/>
            <person name="Jarju S."/>
            <person name="Secka A."/>
            <person name="Antonio M."/>
            <person name="Oren A."/>
            <person name="Chaudhuri R.R."/>
            <person name="La Ragione R."/>
            <person name="Hildebrand F."/>
            <person name="Pallen M.J."/>
        </authorList>
    </citation>
    <scope>NUCLEOTIDE SEQUENCE</scope>
    <source>
        <strain evidence="2">ChiSxjej2B14-8506</strain>
    </source>
</reference>
<dbReference type="CDD" id="cd01990">
    <property type="entry name" value="LarE-like"/>
    <property type="match status" value="1"/>
</dbReference>
<protein>
    <submittedName>
        <fullName evidence="2">ATP-dependent sacrificial sulfur transferase LarE</fullName>
    </submittedName>
</protein>
<dbReference type="GO" id="GO:0016783">
    <property type="term" value="F:sulfurtransferase activity"/>
    <property type="evidence" value="ECO:0007669"/>
    <property type="project" value="InterPro"/>
</dbReference>
<dbReference type="InterPro" id="IPR052188">
    <property type="entry name" value="Ni-pincer_cofactor_biosynth"/>
</dbReference>
<dbReference type="PANTHER" id="PTHR43169:SF2">
    <property type="entry name" value="NAD_GMP SYNTHASE DOMAIN-CONTAINING PROTEIN"/>
    <property type="match status" value="1"/>
</dbReference>
<gene>
    <name evidence="2" type="primary">larE</name>
    <name evidence="2" type="ORF">IAC59_09635</name>
</gene>
<dbReference type="InterPro" id="IPR005232">
    <property type="entry name" value="LarE"/>
</dbReference>
<feature type="active site" description="Nucleophile and sulfur donor" evidence="1">
    <location>
        <position position="169"/>
    </location>
</feature>
<name>A0A9D1S5T2_9FIRM</name>
<accession>A0A9D1S5T2</accession>